<evidence type="ECO:0000259" key="5">
    <source>
        <dbReference type="Pfam" id="PF00327"/>
    </source>
</evidence>
<dbReference type="STRING" id="5722.A2F592"/>
<dbReference type="Pfam" id="PF00327">
    <property type="entry name" value="Ribosomal_L30"/>
    <property type="match status" value="1"/>
</dbReference>
<dbReference type="InterPro" id="IPR016082">
    <property type="entry name" value="Ribosomal_uL30_ferredoxin-like"/>
</dbReference>
<evidence type="ECO:0000256" key="1">
    <source>
        <dbReference type="ARBA" id="ARBA00007594"/>
    </source>
</evidence>
<dbReference type="AlphaFoldDB" id="A2F592"/>
<dbReference type="InParanoid" id="A2F592"/>
<feature type="domain" description="Large ribosomal subunit protein uL30-like ferredoxin-like fold" evidence="5">
    <location>
        <begin position="81"/>
        <end position="131"/>
    </location>
</feature>
<keyword evidence="3" id="KW-0687">Ribonucleoprotein</keyword>
<evidence type="ECO:0000259" key="6">
    <source>
        <dbReference type="Pfam" id="PF08079"/>
    </source>
</evidence>
<dbReference type="RefSeq" id="XP_001312847.1">
    <property type="nucleotide sequence ID" value="XM_001312846.1"/>
</dbReference>
<reference evidence="7" key="1">
    <citation type="submission" date="2006-10" db="EMBL/GenBank/DDBJ databases">
        <authorList>
            <person name="Amadeo P."/>
            <person name="Zhao Q."/>
            <person name="Wortman J."/>
            <person name="Fraser-Liggett C."/>
            <person name="Carlton J."/>
        </authorList>
    </citation>
    <scope>NUCLEOTIDE SEQUENCE</scope>
    <source>
        <strain evidence="7">G3</strain>
    </source>
</reference>
<feature type="coiled-coil region" evidence="4">
    <location>
        <begin position="13"/>
        <end position="51"/>
    </location>
</feature>
<keyword evidence="4" id="KW-0175">Coiled coil</keyword>
<dbReference type="FunFam" id="3.30.1390.20:FF:000004">
    <property type="entry name" value="60S ribosomal protein L7"/>
    <property type="match status" value="1"/>
</dbReference>
<feature type="domain" description="Large ribosomal subunit protein uL30 N-terminal eukaryotes" evidence="6">
    <location>
        <begin position="6"/>
        <end position="76"/>
    </location>
</feature>
<dbReference type="OMA" id="RMEIRMA"/>
<dbReference type="PANTHER" id="PTHR11524">
    <property type="entry name" value="60S RIBOSOMAL PROTEIN L7"/>
    <property type="match status" value="1"/>
</dbReference>
<dbReference type="EMBL" id="DS113620">
    <property type="protein sequence ID" value="EAX99917.1"/>
    <property type="molecule type" value="Genomic_DNA"/>
</dbReference>
<accession>A2F592</accession>
<evidence type="ECO:0000313" key="8">
    <source>
        <dbReference type="Proteomes" id="UP000001542"/>
    </source>
</evidence>
<dbReference type="Proteomes" id="UP000001542">
    <property type="component" value="Unassembled WGS sequence"/>
</dbReference>
<keyword evidence="8" id="KW-1185">Reference proteome</keyword>
<comment type="similarity">
    <text evidence="1">Belongs to the universal ribosomal protein uL30 family.</text>
</comment>
<dbReference type="FunCoup" id="A2F592">
    <property type="interactions" value="690"/>
</dbReference>
<dbReference type="InterPro" id="IPR035808">
    <property type="entry name" value="Ribosomal_uL30_euk_arc"/>
</dbReference>
<organism evidence="7 8">
    <name type="scientific">Trichomonas vaginalis (strain ATCC PRA-98 / G3)</name>
    <dbReference type="NCBI Taxonomy" id="412133"/>
    <lineage>
        <taxon>Eukaryota</taxon>
        <taxon>Metamonada</taxon>
        <taxon>Parabasalia</taxon>
        <taxon>Trichomonadida</taxon>
        <taxon>Trichomonadidae</taxon>
        <taxon>Trichomonas</taxon>
    </lineage>
</organism>
<dbReference type="GO" id="GO:0000463">
    <property type="term" value="P:maturation of LSU-rRNA from tricistronic rRNA transcript (SSU-rRNA, 5.8S rRNA, LSU-rRNA)"/>
    <property type="evidence" value="ECO:0000318"/>
    <property type="project" value="GO_Central"/>
</dbReference>
<dbReference type="PDBsum" id="5XY3"/>
<dbReference type="SUPFAM" id="SSF55129">
    <property type="entry name" value="Ribosomal protein L30p/L7e"/>
    <property type="match status" value="1"/>
</dbReference>
<keyword evidence="9" id="KW-0002">3D-structure</keyword>
<reference evidence="9" key="3">
    <citation type="journal article" date="2017" name="Cell Res.">
        <title>Cryo-EM structures of the 80S ribosomes from human parasites Trichomonas vaginalis and Toxoplasma gondii.</title>
        <authorList>
            <person name="Li Z."/>
            <person name="Guo Q."/>
            <person name="Zheng L."/>
            <person name="Ji Y."/>
            <person name="Xie Y.T."/>
            <person name="Lai D.H."/>
            <person name="Lun Z.R."/>
            <person name="Suo X."/>
            <person name="Gao N."/>
        </authorList>
    </citation>
    <scope>STRUCTURE BY ELECTRON MICROSCOPY (3.20 ANGSTROMS)</scope>
</reference>
<dbReference type="eggNOG" id="KOG3184">
    <property type="taxonomic scope" value="Eukaryota"/>
</dbReference>
<dbReference type="KEGG" id="tva:4757737"/>
<evidence type="ECO:0000256" key="4">
    <source>
        <dbReference type="SAM" id="Coils"/>
    </source>
</evidence>
<dbReference type="InterPro" id="IPR039699">
    <property type="entry name" value="Ribosomal_uL30"/>
</dbReference>
<dbReference type="Gene3D" id="3.30.1390.20">
    <property type="entry name" value="Ribosomal protein L30, ferredoxin-like fold domain"/>
    <property type="match status" value="1"/>
</dbReference>
<keyword evidence="2 7" id="KW-0689">Ribosomal protein</keyword>
<name>A2F592_TRIV3</name>
<proteinExistence type="evidence at protein level"/>
<dbReference type="VEuPathDB" id="TrichDB:TVAG_159370"/>
<dbReference type="OrthoDB" id="28644at2759"/>
<dbReference type="GO" id="GO:0003735">
    <property type="term" value="F:structural constituent of ribosome"/>
    <property type="evidence" value="ECO:0000318"/>
    <property type="project" value="GO_Central"/>
</dbReference>
<sequence length="239" mass="26796">MGKPLPETLQKIAARVEAQKAAYLKKKEELLAAAKANEAKIQERAKKYAAEYVSQTKAEIDAENKATAEGAFYVPAEAKFAFVIRTKGTNKLHPDVRKILHLFRLNQKHNAIFVRLNKATIEMLKRVTPQVAFGYPSVDMVRKLIYKLGTANLNGQRIPIADNQIIKVALGHLCIESVEDLAHEIYTVGPNFAAANRFLAVFKLHAPKGGYKKINRAYVEGGDYGNREHLIDELIERMI</sequence>
<dbReference type="GO" id="GO:0022625">
    <property type="term" value="C:cytosolic large ribosomal subunit"/>
    <property type="evidence" value="ECO:0000318"/>
    <property type="project" value="GO_Central"/>
</dbReference>
<reference evidence="7" key="2">
    <citation type="journal article" date="2007" name="Science">
        <title>Draft genome sequence of the sexually transmitted pathogen Trichomonas vaginalis.</title>
        <authorList>
            <person name="Carlton J.M."/>
            <person name="Hirt R.P."/>
            <person name="Silva J.C."/>
            <person name="Delcher A.L."/>
            <person name="Schatz M."/>
            <person name="Zhao Q."/>
            <person name="Wortman J.R."/>
            <person name="Bidwell S.L."/>
            <person name="Alsmark U.C.M."/>
            <person name="Besteiro S."/>
            <person name="Sicheritz-Ponten T."/>
            <person name="Noel C.J."/>
            <person name="Dacks J.B."/>
            <person name="Foster P.G."/>
            <person name="Simillion C."/>
            <person name="Van de Peer Y."/>
            <person name="Miranda-Saavedra D."/>
            <person name="Barton G.J."/>
            <person name="Westrop G.D."/>
            <person name="Mueller S."/>
            <person name="Dessi D."/>
            <person name="Fiori P.L."/>
            <person name="Ren Q."/>
            <person name="Paulsen I."/>
            <person name="Zhang H."/>
            <person name="Bastida-Corcuera F.D."/>
            <person name="Simoes-Barbosa A."/>
            <person name="Brown M.T."/>
            <person name="Hayes R.D."/>
            <person name="Mukherjee M."/>
            <person name="Okumura C.Y."/>
            <person name="Schneider R."/>
            <person name="Smith A.J."/>
            <person name="Vanacova S."/>
            <person name="Villalvazo M."/>
            <person name="Haas B.J."/>
            <person name="Pertea M."/>
            <person name="Feldblyum T.V."/>
            <person name="Utterback T.R."/>
            <person name="Shu C.L."/>
            <person name="Osoegawa K."/>
            <person name="de Jong P.J."/>
            <person name="Hrdy I."/>
            <person name="Horvathova L."/>
            <person name="Zubacova Z."/>
            <person name="Dolezal P."/>
            <person name="Malik S.B."/>
            <person name="Logsdon J.M. Jr."/>
            <person name="Henze K."/>
            <person name="Gupta A."/>
            <person name="Wang C.C."/>
            <person name="Dunne R.L."/>
            <person name="Upcroft J.A."/>
            <person name="Upcroft P."/>
            <person name="White O."/>
            <person name="Salzberg S.L."/>
            <person name="Tang P."/>
            <person name="Chiu C.-H."/>
            <person name="Lee Y.-S."/>
            <person name="Embley T.M."/>
            <person name="Coombs G.H."/>
            <person name="Mottram J.C."/>
            <person name="Tachezy J."/>
            <person name="Fraser-Liggett C.M."/>
            <person name="Johnson P.J."/>
        </authorList>
    </citation>
    <scope>NUCLEOTIDE SEQUENCE [LARGE SCALE GENOMIC DNA]</scope>
    <source>
        <strain evidence="7">G3</strain>
    </source>
</reference>
<dbReference type="PDB" id="5XY3">
    <property type="method" value="EM"/>
    <property type="resolution" value="3.20 A"/>
    <property type="chains" value="F=1-239"/>
</dbReference>
<evidence type="ECO:0000256" key="3">
    <source>
        <dbReference type="ARBA" id="ARBA00023274"/>
    </source>
</evidence>
<dbReference type="InterPro" id="IPR036919">
    <property type="entry name" value="Ribo_uL30_ferredoxin-like_sf"/>
</dbReference>
<dbReference type="VEuPathDB" id="TrichDB:TVAGG3_0160080"/>
<dbReference type="InterPro" id="IPR012988">
    <property type="entry name" value="Ribosomal_uL30_N_euk"/>
</dbReference>
<dbReference type="PANTHER" id="PTHR11524:SF16">
    <property type="entry name" value="LARGE RIBOSOMAL SUBUNIT PROTEIN UL30"/>
    <property type="match status" value="1"/>
</dbReference>
<dbReference type="SMR" id="A2F592"/>
<dbReference type="EMDB" id="EMD-6784"/>
<protein>
    <submittedName>
        <fullName evidence="7">Ribosomal protein L30p/L7e, putative</fullName>
    </submittedName>
</protein>
<dbReference type="Pfam" id="PF08079">
    <property type="entry name" value="Ribosomal_L30_N"/>
    <property type="match status" value="1"/>
</dbReference>
<dbReference type="GO" id="GO:0003723">
    <property type="term" value="F:RNA binding"/>
    <property type="evidence" value="ECO:0000318"/>
    <property type="project" value="GO_Central"/>
</dbReference>
<dbReference type="CDD" id="cd01657">
    <property type="entry name" value="Ribosomal_L7_archeal_euk"/>
    <property type="match status" value="1"/>
</dbReference>
<evidence type="ECO:0007829" key="9">
    <source>
        <dbReference type="PDB" id="5XY3"/>
    </source>
</evidence>
<evidence type="ECO:0000256" key="2">
    <source>
        <dbReference type="ARBA" id="ARBA00022980"/>
    </source>
</evidence>
<evidence type="ECO:0000313" key="7">
    <source>
        <dbReference type="EMBL" id="EAX99917.1"/>
    </source>
</evidence>
<gene>
    <name evidence="7" type="ORF">TVAG_159370</name>
</gene>